<dbReference type="GO" id="GO:0006352">
    <property type="term" value="P:DNA-templated transcription initiation"/>
    <property type="evidence" value="ECO:0007669"/>
    <property type="project" value="InterPro"/>
</dbReference>
<keyword evidence="7" id="KW-1185">Reference proteome</keyword>
<dbReference type="Pfam" id="PF04542">
    <property type="entry name" value="Sigma70_r2"/>
    <property type="match status" value="1"/>
</dbReference>
<keyword evidence="2" id="KW-0731">Sigma factor</keyword>
<dbReference type="NCBIfam" id="TIGR02937">
    <property type="entry name" value="sigma70-ECF"/>
    <property type="match status" value="1"/>
</dbReference>
<evidence type="ECO:0000256" key="3">
    <source>
        <dbReference type="ARBA" id="ARBA00023125"/>
    </source>
</evidence>
<name>A0A4U1J1R5_9BACT</name>
<dbReference type="InterPro" id="IPR007627">
    <property type="entry name" value="RNA_pol_sigma70_r2"/>
</dbReference>
<dbReference type="GO" id="GO:0016987">
    <property type="term" value="F:sigma factor activity"/>
    <property type="evidence" value="ECO:0007669"/>
    <property type="project" value="UniProtKB-KW"/>
</dbReference>
<dbReference type="GO" id="GO:0003677">
    <property type="term" value="F:DNA binding"/>
    <property type="evidence" value="ECO:0007669"/>
    <property type="project" value="UniProtKB-KW"/>
</dbReference>
<evidence type="ECO:0000313" key="7">
    <source>
        <dbReference type="Proteomes" id="UP000309215"/>
    </source>
</evidence>
<evidence type="ECO:0000256" key="4">
    <source>
        <dbReference type="ARBA" id="ARBA00023163"/>
    </source>
</evidence>
<evidence type="ECO:0000256" key="1">
    <source>
        <dbReference type="ARBA" id="ARBA00023015"/>
    </source>
</evidence>
<protein>
    <submittedName>
        <fullName evidence="6">Sigma-70 family RNA polymerase sigma factor</fullName>
    </submittedName>
</protein>
<accession>A0A4U1J1R5</accession>
<keyword evidence="3" id="KW-0238">DNA-binding</keyword>
<proteinExistence type="predicted"/>
<dbReference type="InterPro" id="IPR013325">
    <property type="entry name" value="RNA_pol_sigma_r2"/>
</dbReference>
<dbReference type="Proteomes" id="UP000309215">
    <property type="component" value="Unassembled WGS sequence"/>
</dbReference>
<dbReference type="EMBL" id="SSMQ01000042">
    <property type="protein sequence ID" value="TKD01028.1"/>
    <property type="molecule type" value="Genomic_DNA"/>
</dbReference>
<dbReference type="InterPro" id="IPR014284">
    <property type="entry name" value="RNA_pol_sigma-70_dom"/>
</dbReference>
<sequence length="211" mass="24215">MCSFGGEGMSKVPGNSADRIEFEAEMQSLFRAGELRQVVTRTLQAYGPEVFGFLFAIVGSEHDAADIFGEFSFDLWAGIAAFEWRCSLRTWVYTLARHQLGRFDRTQKRERRHLRQTPFSDIAEILQFAAQLSSETLPHLKSNAKSAFVRMREELDPEDQMLLILRVDRNLSWTDVASVMGGVNTAALRKRFERLKERLHEMARAEKLLPE</sequence>
<dbReference type="PANTHER" id="PTHR43133:SF8">
    <property type="entry name" value="RNA POLYMERASE SIGMA FACTOR HI_1459-RELATED"/>
    <property type="match status" value="1"/>
</dbReference>
<keyword evidence="4" id="KW-0804">Transcription</keyword>
<dbReference type="AlphaFoldDB" id="A0A4U1J1R5"/>
<reference evidence="6 7" key="1">
    <citation type="submission" date="2019-04" db="EMBL/GenBank/DDBJ databases">
        <authorList>
            <person name="Li Y."/>
            <person name="Wang J."/>
        </authorList>
    </citation>
    <scope>NUCLEOTIDE SEQUENCE [LARGE SCALE GENOMIC DNA]</scope>
    <source>
        <strain evidence="6 7">DSM 14668</strain>
    </source>
</reference>
<dbReference type="InterPro" id="IPR039425">
    <property type="entry name" value="RNA_pol_sigma-70-like"/>
</dbReference>
<evidence type="ECO:0000256" key="2">
    <source>
        <dbReference type="ARBA" id="ARBA00023082"/>
    </source>
</evidence>
<gene>
    <name evidence="6" type="ORF">E8A74_32190</name>
</gene>
<organism evidence="6 7">
    <name type="scientific">Polyangium fumosum</name>
    <dbReference type="NCBI Taxonomy" id="889272"/>
    <lineage>
        <taxon>Bacteria</taxon>
        <taxon>Pseudomonadati</taxon>
        <taxon>Myxococcota</taxon>
        <taxon>Polyangia</taxon>
        <taxon>Polyangiales</taxon>
        <taxon>Polyangiaceae</taxon>
        <taxon>Polyangium</taxon>
    </lineage>
</organism>
<keyword evidence="1" id="KW-0805">Transcription regulation</keyword>
<dbReference type="Gene3D" id="1.10.1740.10">
    <property type="match status" value="1"/>
</dbReference>
<feature type="domain" description="RNA polymerase sigma-70 region 2" evidence="5">
    <location>
        <begin position="44"/>
        <end position="109"/>
    </location>
</feature>
<evidence type="ECO:0000313" key="6">
    <source>
        <dbReference type="EMBL" id="TKD01028.1"/>
    </source>
</evidence>
<dbReference type="SUPFAM" id="SSF88946">
    <property type="entry name" value="Sigma2 domain of RNA polymerase sigma factors"/>
    <property type="match status" value="1"/>
</dbReference>
<comment type="caution">
    <text evidence="6">The sequence shown here is derived from an EMBL/GenBank/DDBJ whole genome shotgun (WGS) entry which is preliminary data.</text>
</comment>
<dbReference type="PANTHER" id="PTHR43133">
    <property type="entry name" value="RNA POLYMERASE ECF-TYPE SIGMA FACTO"/>
    <property type="match status" value="1"/>
</dbReference>
<evidence type="ECO:0000259" key="5">
    <source>
        <dbReference type="Pfam" id="PF04542"/>
    </source>
</evidence>